<organism evidence="2 3">
    <name type="scientific">Microthyrium microscopicum</name>
    <dbReference type="NCBI Taxonomy" id="703497"/>
    <lineage>
        <taxon>Eukaryota</taxon>
        <taxon>Fungi</taxon>
        <taxon>Dikarya</taxon>
        <taxon>Ascomycota</taxon>
        <taxon>Pezizomycotina</taxon>
        <taxon>Dothideomycetes</taxon>
        <taxon>Dothideomycetes incertae sedis</taxon>
        <taxon>Microthyriales</taxon>
        <taxon>Microthyriaceae</taxon>
        <taxon>Microthyrium</taxon>
    </lineage>
</organism>
<feature type="compositionally biased region" description="Polar residues" evidence="1">
    <location>
        <begin position="22"/>
        <end position="42"/>
    </location>
</feature>
<feature type="compositionally biased region" description="Basic and acidic residues" evidence="1">
    <location>
        <begin position="237"/>
        <end position="246"/>
    </location>
</feature>
<name>A0A6A6UA24_9PEZI</name>
<feature type="compositionally biased region" description="Low complexity" evidence="1">
    <location>
        <begin position="247"/>
        <end position="280"/>
    </location>
</feature>
<evidence type="ECO:0000313" key="3">
    <source>
        <dbReference type="Proteomes" id="UP000799302"/>
    </source>
</evidence>
<accession>A0A6A6UA24</accession>
<feature type="compositionally biased region" description="Low complexity" evidence="1">
    <location>
        <begin position="52"/>
        <end position="65"/>
    </location>
</feature>
<dbReference type="AlphaFoldDB" id="A0A6A6UA24"/>
<dbReference type="EMBL" id="MU004237">
    <property type="protein sequence ID" value="KAF2667978.1"/>
    <property type="molecule type" value="Genomic_DNA"/>
</dbReference>
<protein>
    <submittedName>
        <fullName evidence="2">Uncharacterized protein</fullName>
    </submittedName>
</protein>
<keyword evidence="3" id="KW-1185">Reference proteome</keyword>
<evidence type="ECO:0000256" key="1">
    <source>
        <dbReference type="SAM" id="MobiDB-lite"/>
    </source>
</evidence>
<reference evidence="2" key="1">
    <citation type="journal article" date="2020" name="Stud. Mycol.">
        <title>101 Dothideomycetes genomes: a test case for predicting lifestyles and emergence of pathogens.</title>
        <authorList>
            <person name="Haridas S."/>
            <person name="Albert R."/>
            <person name="Binder M."/>
            <person name="Bloem J."/>
            <person name="Labutti K."/>
            <person name="Salamov A."/>
            <person name="Andreopoulos B."/>
            <person name="Baker S."/>
            <person name="Barry K."/>
            <person name="Bills G."/>
            <person name="Bluhm B."/>
            <person name="Cannon C."/>
            <person name="Castanera R."/>
            <person name="Culley D."/>
            <person name="Daum C."/>
            <person name="Ezra D."/>
            <person name="Gonzalez J."/>
            <person name="Henrissat B."/>
            <person name="Kuo A."/>
            <person name="Liang C."/>
            <person name="Lipzen A."/>
            <person name="Lutzoni F."/>
            <person name="Magnuson J."/>
            <person name="Mondo S."/>
            <person name="Nolan M."/>
            <person name="Ohm R."/>
            <person name="Pangilinan J."/>
            <person name="Park H.-J."/>
            <person name="Ramirez L."/>
            <person name="Alfaro M."/>
            <person name="Sun H."/>
            <person name="Tritt A."/>
            <person name="Yoshinaga Y."/>
            <person name="Zwiers L.-H."/>
            <person name="Turgeon B."/>
            <person name="Goodwin S."/>
            <person name="Spatafora J."/>
            <person name="Crous P."/>
            <person name="Grigoriev I."/>
        </authorList>
    </citation>
    <scope>NUCLEOTIDE SEQUENCE</scope>
    <source>
        <strain evidence="2">CBS 115976</strain>
    </source>
</reference>
<sequence>MEDLPQPQHDRNSRSSRRSRSPDTQSNAVSYRSRSNEPSLSSHDGARDLNAPSHRSNISPPSSSSANSLMNLDVYYERLNRSMDNYDYAVIYNLNEAALLKSTCPADLSGYPYSCHFYSRKCDYVFHLCPEFVGGLCENTSLWHWQSYNDNERPEYYRALHMHETCKFIRPIAENMLVHKLDSIADSSFTCNQYHYNDVERLNSHRHMSIRLKKLVVARLNDEEHSEKALFFRHNQHLHEDRRDVPSRNPFSNDSSSNDPSTNDPSSNGSTLDGPSSASDKSSDESNATEVPAFETRRAGAEGSDMVDT</sequence>
<feature type="region of interest" description="Disordered" evidence="1">
    <location>
        <begin position="1"/>
        <end position="65"/>
    </location>
</feature>
<proteinExistence type="predicted"/>
<dbReference type="Proteomes" id="UP000799302">
    <property type="component" value="Unassembled WGS sequence"/>
</dbReference>
<evidence type="ECO:0000313" key="2">
    <source>
        <dbReference type="EMBL" id="KAF2667978.1"/>
    </source>
</evidence>
<gene>
    <name evidence="2" type="ORF">BT63DRAFT_457281</name>
</gene>
<feature type="region of interest" description="Disordered" evidence="1">
    <location>
        <begin position="234"/>
        <end position="309"/>
    </location>
</feature>